<name>A0A3N4HPP0_ASCIM</name>
<reference evidence="1 2" key="1">
    <citation type="journal article" date="2018" name="Nat. Ecol. Evol.">
        <title>Pezizomycetes genomes reveal the molecular basis of ectomycorrhizal truffle lifestyle.</title>
        <authorList>
            <person name="Murat C."/>
            <person name="Payen T."/>
            <person name="Noel B."/>
            <person name="Kuo A."/>
            <person name="Morin E."/>
            <person name="Chen J."/>
            <person name="Kohler A."/>
            <person name="Krizsan K."/>
            <person name="Balestrini R."/>
            <person name="Da Silva C."/>
            <person name="Montanini B."/>
            <person name="Hainaut M."/>
            <person name="Levati E."/>
            <person name="Barry K.W."/>
            <person name="Belfiori B."/>
            <person name="Cichocki N."/>
            <person name="Clum A."/>
            <person name="Dockter R.B."/>
            <person name="Fauchery L."/>
            <person name="Guy J."/>
            <person name="Iotti M."/>
            <person name="Le Tacon F."/>
            <person name="Lindquist E.A."/>
            <person name="Lipzen A."/>
            <person name="Malagnac F."/>
            <person name="Mello A."/>
            <person name="Molinier V."/>
            <person name="Miyauchi S."/>
            <person name="Poulain J."/>
            <person name="Riccioni C."/>
            <person name="Rubini A."/>
            <person name="Sitrit Y."/>
            <person name="Splivallo R."/>
            <person name="Traeger S."/>
            <person name="Wang M."/>
            <person name="Zifcakova L."/>
            <person name="Wipf D."/>
            <person name="Zambonelli A."/>
            <person name="Paolocci F."/>
            <person name="Nowrousian M."/>
            <person name="Ottonello S."/>
            <person name="Baldrian P."/>
            <person name="Spatafora J.W."/>
            <person name="Henrissat B."/>
            <person name="Nagy L.G."/>
            <person name="Aury J.M."/>
            <person name="Wincker P."/>
            <person name="Grigoriev I.V."/>
            <person name="Bonfante P."/>
            <person name="Martin F.M."/>
        </authorList>
    </citation>
    <scope>NUCLEOTIDE SEQUENCE [LARGE SCALE GENOMIC DNA]</scope>
    <source>
        <strain evidence="1 2">RN42</strain>
    </source>
</reference>
<sequence>MGVYVWQHSADIPTSDFDVVYPLPSIPERSETICQAFLESLNRFRSEFGIQAKKLKKQLELYSESTIIFLPPDFTLRHIGFYHHILFMGGEDGEWETPPSHMRVKGAGSSLRNENGFVLRSKAGLVRRTLVRLIVCVMEQFMKTISDWFDIVGILSDSDPEQLRFGGPVALAIAMDCERVLLFLGFLLPLRSESTEERIWRHLQAEE</sequence>
<organism evidence="1 2">
    <name type="scientific">Ascobolus immersus RN42</name>
    <dbReference type="NCBI Taxonomy" id="1160509"/>
    <lineage>
        <taxon>Eukaryota</taxon>
        <taxon>Fungi</taxon>
        <taxon>Dikarya</taxon>
        <taxon>Ascomycota</taxon>
        <taxon>Pezizomycotina</taxon>
        <taxon>Pezizomycetes</taxon>
        <taxon>Pezizales</taxon>
        <taxon>Ascobolaceae</taxon>
        <taxon>Ascobolus</taxon>
    </lineage>
</organism>
<keyword evidence="2" id="KW-1185">Reference proteome</keyword>
<evidence type="ECO:0000313" key="1">
    <source>
        <dbReference type="EMBL" id="RPA74468.1"/>
    </source>
</evidence>
<protein>
    <submittedName>
        <fullName evidence="1">Uncharacterized protein</fullName>
    </submittedName>
</protein>
<accession>A0A3N4HPP0</accession>
<proteinExistence type="predicted"/>
<dbReference type="EMBL" id="ML119789">
    <property type="protein sequence ID" value="RPA74468.1"/>
    <property type="molecule type" value="Genomic_DNA"/>
</dbReference>
<dbReference type="AlphaFoldDB" id="A0A3N4HPP0"/>
<gene>
    <name evidence="1" type="ORF">BJ508DRAFT_34980</name>
</gene>
<evidence type="ECO:0000313" key="2">
    <source>
        <dbReference type="Proteomes" id="UP000275078"/>
    </source>
</evidence>
<dbReference type="Proteomes" id="UP000275078">
    <property type="component" value="Unassembled WGS sequence"/>
</dbReference>